<evidence type="ECO:0000256" key="1">
    <source>
        <dbReference type="ARBA" id="ARBA00001971"/>
    </source>
</evidence>
<dbReference type="GO" id="GO:0005506">
    <property type="term" value="F:iron ion binding"/>
    <property type="evidence" value="ECO:0007669"/>
    <property type="project" value="InterPro"/>
</dbReference>
<dbReference type="RefSeq" id="WP_078710319.1">
    <property type="nucleotide sequence ID" value="NZ_FUXL01000022.1"/>
</dbReference>
<evidence type="ECO:0000256" key="3">
    <source>
        <dbReference type="PIRSR" id="PIRSR602401-1"/>
    </source>
</evidence>
<sequence length="470" mass="51433">MSAIPREEVATVASVSICRAKVRPAAPVPPAAPLRFLAAIRAARANPITAFAREAYEKPFLKVGRGGRLALVNDPAGIERVLVRNAGAYRKSVLQQRRLRPALGDGLLTAEGETWRATRRIAAPLFSPKLVAGLFDDMRQAAEALCERWAEAGRPAELDLAAEFQRLTYEIVARTVFSGALAADRARVHALMAVYFDTVGRVDLASMYALPNWWPSLAEIRSRRTRRELRAIVAAAVAARLDDTGREAVDLLDRLIHTTDPASGRGLDRQGVVDNVLTFLAAGHETTGNALSWTLYLLGLHPEAAEAARQEIDAVLAGGPIAPERLADLRFTRAVVEEALRLYPPAPFIGRQAVADDLVAGHFIPKGAELLIAPWLVHRHRALWREPDRFRPERFLGAERAAIADGAYLPFGLGPRICIGQRFAMQEILTVLATVLARFRIDLVRPQTVFPLARITLTPAGGLPAHIRPR</sequence>
<evidence type="ECO:0000256" key="4">
    <source>
        <dbReference type="RuleBase" id="RU000461"/>
    </source>
</evidence>
<dbReference type="PANTHER" id="PTHR24305:SF166">
    <property type="entry name" value="CYTOCHROME P450 12A4, MITOCHONDRIAL-RELATED"/>
    <property type="match status" value="1"/>
</dbReference>
<dbReference type="PRINTS" id="PR00463">
    <property type="entry name" value="EP450I"/>
</dbReference>
<dbReference type="PRINTS" id="PR00385">
    <property type="entry name" value="P450"/>
</dbReference>
<reference evidence="5 6" key="1">
    <citation type="submission" date="2017-02" db="EMBL/GenBank/DDBJ databases">
        <authorList>
            <person name="Peterson S.W."/>
        </authorList>
    </citation>
    <scope>NUCLEOTIDE SEQUENCE [LARGE SCALE GENOMIC DNA]</scope>
    <source>
        <strain evidence="5 6">USBA 369</strain>
    </source>
</reference>
<dbReference type="InterPro" id="IPR050121">
    <property type="entry name" value="Cytochrome_P450_monoxygenase"/>
</dbReference>
<feature type="binding site" description="axial binding residue" evidence="3">
    <location>
        <position position="418"/>
    </location>
    <ligand>
        <name>heme</name>
        <dbReference type="ChEBI" id="CHEBI:30413"/>
    </ligand>
    <ligandPart>
        <name>Fe</name>
        <dbReference type="ChEBI" id="CHEBI:18248"/>
    </ligandPart>
</feature>
<dbReference type="OrthoDB" id="9764248at2"/>
<keyword evidence="4" id="KW-0560">Oxidoreductase</keyword>
<dbReference type="STRING" id="1365950.SAMN05428963_12221"/>
<dbReference type="InterPro" id="IPR017972">
    <property type="entry name" value="Cyt_P450_CS"/>
</dbReference>
<accession>A0A1T4TA24</accession>
<name>A0A1T4TA24_9HYPH</name>
<keyword evidence="3 4" id="KW-0408">Iron</keyword>
<organism evidence="5 6">
    <name type="scientific">Consotaella salsifontis</name>
    <dbReference type="NCBI Taxonomy" id="1365950"/>
    <lineage>
        <taxon>Bacteria</taxon>
        <taxon>Pseudomonadati</taxon>
        <taxon>Pseudomonadota</taxon>
        <taxon>Alphaproteobacteria</taxon>
        <taxon>Hyphomicrobiales</taxon>
        <taxon>Aurantimonadaceae</taxon>
        <taxon>Consotaella</taxon>
    </lineage>
</organism>
<dbReference type="GO" id="GO:0016705">
    <property type="term" value="F:oxidoreductase activity, acting on paired donors, with incorporation or reduction of molecular oxygen"/>
    <property type="evidence" value="ECO:0007669"/>
    <property type="project" value="InterPro"/>
</dbReference>
<evidence type="ECO:0000256" key="2">
    <source>
        <dbReference type="ARBA" id="ARBA00010617"/>
    </source>
</evidence>
<dbReference type="GO" id="GO:0004497">
    <property type="term" value="F:monooxygenase activity"/>
    <property type="evidence" value="ECO:0007669"/>
    <property type="project" value="UniProtKB-KW"/>
</dbReference>
<dbReference type="GO" id="GO:0020037">
    <property type="term" value="F:heme binding"/>
    <property type="evidence" value="ECO:0007669"/>
    <property type="project" value="InterPro"/>
</dbReference>
<keyword evidence="4" id="KW-0503">Monooxygenase</keyword>
<comment type="cofactor">
    <cofactor evidence="1 3">
        <name>heme</name>
        <dbReference type="ChEBI" id="CHEBI:30413"/>
    </cofactor>
</comment>
<dbReference type="PANTHER" id="PTHR24305">
    <property type="entry name" value="CYTOCHROME P450"/>
    <property type="match status" value="1"/>
</dbReference>
<dbReference type="SUPFAM" id="SSF48264">
    <property type="entry name" value="Cytochrome P450"/>
    <property type="match status" value="1"/>
</dbReference>
<protein>
    <submittedName>
        <fullName evidence="5">Cytochrome P450</fullName>
    </submittedName>
</protein>
<evidence type="ECO:0000313" key="6">
    <source>
        <dbReference type="Proteomes" id="UP000190135"/>
    </source>
</evidence>
<dbReference type="Gene3D" id="1.10.630.10">
    <property type="entry name" value="Cytochrome P450"/>
    <property type="match status" value="1"/>
</dbReference>
<dbReference type="InterPro" id="IPR002401">
    <property type="entry name" value="Cyt_P450_E_grp-I"/>
</dbReference>
<gene>
    <name evidence="5" type="ORF">SAMN05428963_12221</name>
</gene>
<proteinExistence type="inferred from homology"/>
<keyword evidence="3 4" id="KW-0349">Heme</keyword>
<dbReference type="Proteomes" id="UP000190135">
    <property type="component" value="Unassembled WGS sequence"/>
</dbReference>
<keyword evidence="3 4" id="KW-0479">Metal-binding</keyword>
<dbReference type="InterPro" id="IPR036396">
    <property type="entry name" value="Cyt_P450_sf"/>
</dbReference>
<comment type="similarity">
    <text evidence="2 4">Belongs to the cytochrome P450 family.</text>
</comment>
<dbReference type="AlphaFoldDB" id="A0A1T4TA24"/>
<keyword evidence="6" id="KW-1185">Reference proteome</keyword>
<evidence type="ECO:0000313" key="5">
    <source>
        <dbReference type="EMBL" id="SKA37365.1"/>
    </source>
</evidence>
<dbReference type="Pfam" id="PF00067">
    <property type="entry name" value="p450"/>
    <property type="match status" value="1"/>
</dbReference>
<dbReference type="EMBL" id="FUXL01000022">
    <property type="protein sequence ID" value="SKA37365.1"/>
    <property type="molecule type" value="Genomic_DNA"/>
</dbReference>
<dbReference type="PROSITE" id="PS00086">
    <property type="entry name" value="CYTOCHROME_P450"/>
    <property type="match status" value="1"/>
</dbReference>
<dbReference type="InterPro" id="IPR001128">
    <property type="entry name" value="Cyt_P450"/>
</dbReference>